<dbReference type="SMART" id="SM00460">
    <property type="entry name" value="TGc"/>
    <property type="match status" value="1"/>
</dbReference>
<feature type="domain" description="Transglutaminase-like" evidence="3">
    <location>
        <begin position="479"/>
        <end position="555"/>
    </location>
</feature>
<dbReference type="Pfam" id="PF01841">
    <property type="entry name" value="Transglut_core"/>
    <property type="match status" value="1"/>
</dbReference>
<dbReference type="PANTHER" id="PTHR42736">
    <property type="entry name" value="PROTEIN-GLUTAMINE GAMMA-GLUTAMYLTRANSFERASE"/>
    <property type="match status" value="1"/>
</dbReference>
<dbReference type="EMBL" id="DVMX01000150">
    <property type="protein sequence ID" value="HIU42460.1"/>
    <property type="molecule type" value="Genomic_DNA"/>
</dbReference>
<feature type="region of interest" description="Disordered" evidence="1">
    <location>
        <begin position="562"/>
        <end position="590"/>
    </location>
</feature>
<feature type="transmembrane region" description="Helical" evidence="2">
    <location>
        <begin position="12"/>
        <end position="35"/>
    </location>
</feature>
<dbReference type="InterPro" id="IPR002931">
    <property type="entry name" value="Transglutaminase-like"/>
</dbReference>
<dbReference type="Gene3D" id="3.10.620.30">
    <property type="match status" value="1"/>
</dbReference>
<reference evidence="4" key="2">
    <citation type="journal article" date="2021" name="PeerJ">
        <title>Extensive microbial diversity within the chicken gut microbiome revealed by metagenomics and culture.</title>
        <authorList>
            <person name="Gilroy R."/>
            <person name="Ravi A."/>
            <person name="Getino M."/>
            <person name="Pursley I."/>
            <person name="Horton D.L."/>
            <person name="Alikhan N.F."/>
            <person name="Baker D."/>
            <person name="Gharbi K."/>
            <person name="Hall N."/>
            <person name="Watson M."/>
            <person name="Adriaenssens E.M."/>
            <person name="Foster-Nyarko E."/>
            <person name="Jarju S."/>
            <person name="Secka A."/>
            <person name="Antonio M."/>
            <person name="Oren A."/>
            <person name="Chaudhuri R.R."/>
            <person name="La Ragione R."/>
            <person name="Hildebrand F."/>
            <person name="Pallen M.J."/>
        </authorList>
    </citation>
    <scope>NUCLEOTIDE SEQUENCE</scope>
    <source>
        <strain evidence="4">4509</strain>
    </source>
</reference>
<comment type="caution">
    <text evidence="4">The sequence shown here is derived from an EMBL/GenBank/DDBJ whole genome shotgun (WGS) entry which is preliminary data.</text>
</comment>
<dbReference type="InterPro" id="IPR052901">
    <property type="entry name" value="Bact_TGase-like"/>
</dbReference>
<accession>A0A9D1LK20</accession>
<feature type="transmembrane region" description="Helical" evidence="2">
    <location>
        <begin position="201"/>
        <end position="223"/>
    </location>
</feature>
<evidence type="ECO:0000256" key="2">
    <source>
        <dbReference type="SAM" id="Phobius"/>
    </source>
</evidence>
<evidence type="ECO:0000313" key="5">
    <source>
        <dbReference type="Proteomes" id="UP000824082"/>
    </source>
</evidence>
<organism evidence="4 5">
    <name type="scientific">Candidatus Egerieicola faecale</name>
    <dbReference type="NCBI Taxonomy" id="2840774"/>
    <lineage>
        <taxon>Bacteria</taxon>
        <taxon>Bacillati</taxon>
        <taxon>Bacillota</taxon>
        <taxon>Clostridia</taxon>
        <taxon>Eubacteriales</taxon>
        <taxon>Oscillospiraceae</taxon>
        <taxon>Oscillospiraceae incertae sedis</taxon>
        <taxon>Candidatus Egerieicola</taxon>
    </lineage>
</organism>
<feature type="transmembrane region" description="Helical" evidence="2">
    <location>
        <begin position="67"/>
        <end position="87"/>
    </location>
</feature>
<evidence type="ECO:0000313" key="4">
    <source>
        <dbReference type="EMBL" id="HIU42460.1"/>
    </source>
</evidence>
<evidence type="ECO:0000259" key="3">
    <source>
        <dbReference type="SMART" id="SM00460"/>
    </source>
</evidence>
<feature type="transmembrane region" description="Helical" evidence="2">
    <location>
        <begin position="107"/>
        <end position="128"/>
    </location>
</feature>
<dbReference type="InterPro" id="IPR038765">
    <property type="entry name" value="Papain-like_cys_pep_sf"/>
</dbReference>
<keyword evidence="2" id="KW-0472">Membrane</keyword>
<sequence length="781" mass="88901">MEKTAVFEKKTGLWLWLTPLALFLGLCGIWSLLAAGGELMVFWPWPVLAALALLLPFGWVLEKRKPWVKWCLLLWLGLLALVFWLFQTQLTAQFYALFQSVVQGADSVLDVTGAVCFFTAALLWLLGICLWARQIWLVWILVTALLAAPPLLGRTLPWGTVFCLVFFQAVFAALAYGRRKSRRRKVVLQGRNGSAAVQKSGLSVGILMVAVLLAGLLVVNLFGQPLYQATGYLQYQIAQFQQIALPFAANSTVVSSGVINRGNLIVSGEEQMTAYTDSRPTETLYLKGFTGGDYQEGVWNEAEESQLFAAVEQQMGESWNGRGSSVFRTMYYDLNQWSAPENAALSRTLTLRGRYGRDNSWYPPYYYNYDTTYQLQEGYRFSYYQRSDIALRWEEMEARRYTAESYRRLQEYYREQALSVYTQVPSDTVPRLVQLCRDNPQEDLNSIIDFVRQTLADRIRYTTSPGQIPYGQDPVEYTLFERGQGYCQHFASAAVLMLRLYGIPARYVSGYALSPSDFEEQEDGGYLASVTDASAHAWAEIFLEDYGWVPIEVTFGGSFNALPEEENTQSQTSSSPASETSSSTPVQQELSALSSPSVLEGETFDSTEEQEGLSLPAWFWWVLGGVIAVLLLAAALLAWRAVRLRRLKVRLSPAHGKSVRRWEKLWRMGLPLPDWVGQTAQDVRREWSRMLRVLQFGGYWKEGKEPAEECLRRHPQTNPFLSPEEMLQVLDIVGQAAYGTTPVKEQQAKQVQRAYLRTARGVYQKLPWYRKIWFKWFWVAL</sequence>
<name>A0A9D1LK20_9FIRM</name>
<dbReference type="PANTHER" id="PTHR42736:SF1">
    <property type="entry name" value="PROTEIN-GLUTAMINE GAMMA-GLUTAMYLTRANSFERASE"/>
    <property type="match status" value="1"/>
</dbReference>
<gene>
    <name evidence="4" type="ORF">IAD19_07915</name>
</gene>
<dbReference type="AlphaFoldDB" id="A0A9D1LK20"/>
<keyword evidence="2" id="KW-0812">Transmembrane</keyword>
<protein>
    <submittedName>
        <fullName evidence="4">Transglutaminase domain-containing protein</fullName>
    </submittedName>
</protein>
<reference evidence="4" key="1">
    <citation type="submission" date="2020-10" db="EMBL/GenBank/DDBJ databases">
        <authorList>
            <person name="Gilroy R."/>
        </authorList>
    </citation>
    <scope>NUCLEOTIDE SEQUENCE</scope>
    <source>
        <strain evidence="4">4509</strain>
    </source>
</reference>
<dbReference type="SUPFAM" id="SSF54001">
    <property type="entry name" value="Cysteine proteinases"/>
    <property type="match status" value="1"/>
</dbReference>
<feature type="compositionally biased region" description="Low complexity" evidence="1">
    <location>
        <begin position="568"/>
        <end position="585"/>
    </location>
</feature>
<proteinExistence type="predicted"/>
<feature type="transmembrane region" description="Helical" evidence="2">
    <location>
        <begin position="135"/>
        <end position="152"/>
    </location>
</feature>
<feature type="transmembrane region" description="Helical" evidence="2">
    <location>
        <begin position="158"/>
        <end position="176"/>
    </location>
</feature>
<dbReference type="Proteomes" id="UP000824082">
    <property type="component" value="Unassembled WGS sequence"/>
</dbReference>
<keyword evidence="2" id="KW-1133">Transmembrane helix</keyword>
<feature type="transmembrane region" description="Helical" evidence="2">
    <location>
        <begin position="41"/>
        <end position="60"/>
    </location>
</feature>
<feature type="transmembrane region" description="Helical" evidence="2">
    <location>
        <begin position="618"/>
        <end position="642"/>
    </location>
</feature>
<evidence type="ECO:0000256" key="1">
    <source>
        <dbReference type="SAM" id="MobiDB-lite"/>
    </source>
</evidence>